<evidence type="ECO:0000313" key="2">
    <source>
        <dbReference type="Proteomes" id="UP000095594"/>
    </source>
</evidence>
<dbReference type="EMBL" id="CYZX01000005">
    <property type="protein sequence ID" value="CUO08665.1"/>
    <property type="molecule type" value="Genomic_DNA"/>
</dbReference>
<accession>A0A174C9V4</accession>
<dbReference type="AlphaFoldDB" id="A0A174C9V4"/>
<protein>
    <submittedName>
        <fullName evidence="1">Uncharacterized protein</fullName>
    </submittedName>
</protein>
<name>A0A174C9V4_9CLOT</name>
<organism evidence="1 2">
    <name type="scientific">Clostridium disporicum</name>
    <dbReference type="NCBI Taxonomy" id="84024"/>
    <lineage>
        <taxon>Bacteria</taxon>
        <taxon>Bacillati</taxon>
        <taxon>Bacillota</taxon>
        <taxon>Clostridia</taxon>
        <taxon>Eubacteriales</taxon>
        <taxon>Clostridiaceae</taxon>
        <taxon>Clostridium</taxon>
    </lineage>
</organism>
<proteinExistence type="predicted"/>
<dbReference type="OrthoDB" id="9894966at2"/>
<reference evidence="1 2" key="1">
    <citation type="submission" date="2015-09" db="EMBL/GenBank/DDBJ databases">
        <authorList>
            <consortium name="Pathogen Informatics"/>
        </authorList>
    </citation>
    <scope>NUCLEOTIDE SEQUENCE [LARGE SCALE GENOMIC DNA]</scope>
    <source>
        <strain evidence="1 2">2789STDY5834856</strain>
    </source>
</reference>
<dbReference type="Proteomes" id="UP000095594">
    <property type="component" value="Unassembled WGS sequence"/>
</dbReference>
<gene>
    <name evidence="1" type="ORF">ERS852471_00926</name>
</gene>
<evidence type="ECO:0000313" key="1">
    <source>
        <dbReference type="EMBL" id="CUO08665.1"/>
    </source>
</evidence>
<dbReference type="RefSeq" id="WP_055264415.1">
    <property type="nucleotide sequence ID" value="NZ_CABIXQ010000005.1"/>
</dbReference>
<sequence length="63" mass="7593">MKESKNALELALHLFKIGELIRDMDEKINNEDDNELKRIYINEREDMYSTQIDMIHKLRSLNI</sequence>